<dbReference type="Proteomes" id="UP000179807">
    <property type="component" value="Unassembled WGS sequence"/>
</dbReference>
<name>A0A1J4K3M2_9EUKA</name>
<evidence type="ECO:0000313" key="2">
    <source>
        <dbReference type="Proteomes" id="UP000179807"/>
    </source>
</evidence>
<dbReference type="EMBL" id="MLAK01000753">
    <property type="protein sequence ID" value="OHT05570.1"/>
    <property type="molecule type" value="Genomic_DNA"/>
</dbReference>
<accession>A0A1J4K3M2</accession>
<gene>
    <name evidence="1" type="ORF">TRFO_26638</name>
</gene>
<dbReference type="GeneID" id="94839775"/>
<reference evidence="1" key="1">
    <citation type="submission" date="2016-10" db="EMBL/GenBank/DDBJ databases">
        <authorList>
            <person name="Benchimol M."/>
            <person name="Almeida L.G."/>
            <person name="Vasconcelos A.T."/>
            <person name="Perreira-Neves A."/>
            <person name="Rosa I.A."/>
            <person name="Tasca T."/>
            <person name="Bogo M.R."/>
            <person name="de Souza W."/>
        </authorList>
    </citation>
    <scope>NUCLEOTIDE SEQUENCE [LARGE SCALE GENOMIC DNA]</scope>
    <source>
        <strain evidence="1">K</strain>
    </source>
</reference>
<organism evidence="1 2">
    <name type="scientific">Tritrichomonas foetus</name>
    <dbReference type="NCBI Taxonomy" id="1144522"/>
    <lineage>
        <taxon>Eukaryota</taxon>
        <taxon>Metamonada</taxon>
        <taxon>Parabasalia</taxon>
        <taxon>Tritrichomonadida</taxon>
        <taxon>Tritrichomonadidae</taxon>
        <taxon>Tritrichomonas</taxon>
    </lineage>
</organism>
<dbReference type="AlphaFoldDB" id="A0A1J4K3M2"/>
<proteinExistence type="predicted"/>
<dbReference type="VEuPathDB" id="TrichDB:TRFO_26638"/>
<sequence>MTTNIFRIQPRNICPNDYLNYVEHNCFLKVEKFKKSMKELNEIMSIVEEKQKKRHNTIQFIEDNKPPSSIEKVFQDNLKKYQEIKNQIAQVAFIYGSSIKKKEILERRFERTQTTFRQKMKDDLKTLKNLTKESNHKGNLQKSLCYNFTYTSRWKTLYDSINKNYIDFNHRNVANKFNEKWKNQIDQISKVHSEKLNEISQDHWDINKLLAFNQSTITNINENINEKFLMSVMGFVLYGNINENIKDTNK</sequence>
<dbReference type="RefSeq" id="XP_068358706.1">
    <property type="nucleotide sequence ID" value="XM_068505071.1"/>
</dbReference>
<evidence type="ECO:0000313" key="1">
    <source>
        <dbReference type="EMBL" id="OHT05570.1"/>
    </source>
</evidence>
<comment type="caution">
    <text evidence="1">The sequence shown here is derived from an EMBL/GenBank/DDBJ whole genome shotgun (WGS) entry which is preliminary data.</text>
</comment>
<protein>
    <submittedName>
        <fullName evidence="1">Uncharacterized protein</fullName>
    </submittedName>
</protein>
<keyword evidence="2" id="KW-1185">Reference proteome</keyword>